<dbReference type="GO" id="GO:0019251">
    <property type="term" value="P:anaerobic cobalamin biosynthetic process"/>
    <property type="evidence" value="ECO:0007669"/>
    <property type="project" value="UniProtKB-UniRule"/>
</dbReference>
<organism evidence="6 7">
    <name type="scientific">Methanobacterium alkalithermotolerans</name>
    <dbReference type="NCBI Taxonomy" id="2731220"/>
    <lineage>
        <taxon>Archaea</taxon>
        <taxon>Methanobacteriati</taxon>
        <taxon>Methanobacteriota</taxon>
        <taxon>Methanomada group</taxon>
        <taxon>Methanobacteria</taxon>
        <taxon>Methanobacteriales</taxon>
        <taxon>Methanobacteriaceae</taxon>
        <taxon>Methanobacterium</taxon>
    </lineage>
</organism>
<sequence>MTPLNNKAPYGITTGSAATAASVAALMAIKGVTDLKSVRINVPFGELEIEVHNIEKKDSNVARASVIKKPYGDLDVTINLEIIAEVTITTNKVISIRGGEGVGLVTKPGLQIPVGEAAINPVPRSMIEENVKSLLVDGEGALITISIPGGKEVASRTMNPRLGIEGGISILGTTGISRPMSSAAYKDSLECQLDVALAMGYEDLIYVPGNIGEKLALNSMQVEKDQIIQMSNYVGFMLEKAVEKGIKKLIIYGHAGKLVKIAGGIFNTKHSVADARTEIIAAHAALKGASPTLIAEIFSKKTTEDMVDILNKESIREEVFQSISQSIKDKIQDRFPLKVEVIIVRMDGTVLNPSYKK</sequence>
<evidence type="ECO:0000256" key="1">
    <source>
        <dbReference type="ARBA" id="ARBA00022573"/>
    </source>
</evidence>
<dbReference type="InterPro" id="IPR002748">
    <property type="entry name" value="CbiD"/>
</dbReference>
<dbReference type="PIRSF" id="PIRSF026782">
    <property type="entry name" value="CbiD"/>
    <property type="match status" value="1"/>
</dbReference>
<dbReference type="KEGG" id="meme:HYG87_03365"/>
<dbReference type="OrthoDB" id="10423at2157"/>
<dbReference type="InterPro" id="IPR036074">
    <property type="entry name" value="CbiD_sf"/>
</dbReference>
<dbReference type="GeneID" id="64819772"/>
<keyword evidence="4 5" id="KW-0949">S-adenosyl-L-methionine</keyword>
<evidence type="ECO:0000256" key="2">
    <source>
        <dbReference type="ARBA" id="ARBA00022603"/>
    </source>
</evidence>
<dbReference type="Proteomes" id="UP000681041">
    <property type="component" value="Chromosome"/>
</dbReference>
<accession>A0A8T8K320</accession>
<comment type="function">
    <text evidence="5">Catalyzes the methylation of C-1 in cobalt-precorrin-5B to form cobalt-precorrin-6A.</text>
</comment>
<dbReference type="SUPFAM" id="SSF111342">
    <property type="entry name" value="CbiD-like"/>
    <property type="match status" value="1"/>
</dbReference>
<dbReference type="EC" id="2.1.1.195" evidence="5"/>
<evidence type="ECO:0000256" key="5">
    <source>
        <dbReference type="HAMAP-Rule" id="MF_00787"/>
    </source>
</evidence>
<comment type="catalytic activity">
    <reaction evidence="5">
        <text>Co-precorrin-5B + S-adenosyl-L-methionine = Co-precorrin-6A + S-adenosyl-L-homocysteine</text>
        <dbReference type="Rhea" id="RHEA:26285"/>
        <dbReference type="ChEBI" id="CHEBI:57856"/>
        <dbReference type="ChEBI" id="CHEBI:59789"/>
        <dbReference type="ChEBI" id="CHEBI:60063"/>
        <dbReference type="ChEBI" id="CHEBI:60064"/>
        <dbReference type="EC" id="2.1.1.195"/>
    </reaction>
</comment>
<evidence type="ECO:0000313" key="6">
    <source>
        <dbReference type="EMBL" id="QUH22878.1"/>
    </source>
</evidence>
<dbReference type="AlphaFoldDB" id="A0A8T8K320"/>
<dbReference type="RefSeq" id="WP_211533823.1">
    <property type="nucleotide sequence ID" value="NZ_CP058560.1"/>
</dbReference>
<proteinExistence type="inferred from homology"/>
<evidence type="ECO:0000313" key="7">
    <source>
        <dbReference type="Proteomes" id="UP000681041"/>
    </source>
</evidence>
<gene>
    <name evidence="5 6" type="primary">cbiD</name>
    <name evidence="6" type="ORF">HYG87_03365</name>
</gene>
<protein>
    <recommendedName>
        <fullName evidence="5">Cobalt-precorrin-5B C(1)-methyltransferase</fullName>
        <ecNumber evidence="5">2.1.1.195</ecNumber>
    </recommendedName>
    <alternativeName>
        <fullName evidence="5">Cobalt-precorrin-6A synthase</fullName>
    </alternativeName>
</protein>
<dbReference type="EMBL" id="CP058560">
    <property type="protein sequence ID" value="QUH22878.1"/>
    <property type="molecule type" value="Genomic_DNA"/>
</dbReference>
<dbReference type="PANTHER" id="PTHR35863:SF1">
    <property type="entry name" value="COBALT-PRECORRIN-5B C(1)-METHYLTRANSFERASE"/>
    <property type="match status" value="1"/>
</dbReference>
<evidence type="ECO:0000256" key="4">
    <source>
        <dbReference type="ARBA" id="ARBA00022691"/>
    </source>
</evidence>
<keyword evidence="1 5" id="KW-0169">Cobalamin biosynthesis</keyword>
<dbReference type="PANTHER" id="PTHR35863">
    <property type="entry name" value="COBALT-PRECORRIN-5B C(1)-METHYLTRANSFERASE"/>
    <property type="match status" value="1"/>
</dbReference>
<comment type="pathway">
    <text evidence="5">Cofactor biosynthesis; adenosylcobalamin biosynthesis; cob(II)yrinate a,c-diamide from sirohydrochlorin (anaerobic route): step 6/10.</text>
</comment>
<evidence type="ECO:0000256" key="3">
    <source>
        <dbReference type="ARBA" id="ARBA00022679"/>
    </source>
</evidence>
<dbReference type="Gene3D" id="3.30.2110.10">
    <property type="entry name" value="CbiD-like"/>
    <property type="match status" value="1"/>
</dbReference>
<name>A0A8T8K320_9EURY</name>
<comment type="similarity">
    <text evidence="5">Belongs to the CbiD family.</text>
</comment>
<keyword evidence="7" id="KW-1185">Reference proteome</keyword>
<keyword evidence="2 5" id="KW-0489">Methyltransferase</keyword>
<dbReference type="GO" id="GO:0008168">
    <property type="term" value="F:methyltransferase activity"/>
    <property type="evidence" value="ECO:0007669"/>
    <property type="project" value="UniProtKB-UniRule"/>
</dbReference>
<keyword evidence="3 5" id="KW-0808">Transferase</keyword>
<dbReference type="Pfam" id="PF01888">
    <property type="entry name" value="CbiD"/>
    <property type="match status" value="1"/>
</dbReference>
<dbReference type="HAMAP" id="MF_00787">
    <property type="entry name" value="CbiD"/>
    <property type="match status" value="1"/>
</dbReference>
<reference evidence="6" key="1">
    <citation type="submission" date="2020-07" db="EMBL/GenBank/DDBJ databases">
        <title>Methanobacterium. sp. MethCan genome.</title>
        <authorList>
            <person name="Postec A."/>
            <person name="Quemeneur M."/>
        </authorList>
    </citation>
    <scope>NUCLEOTIDE SEQUENCE</scope>
    <source>
        <strain evidence="6">MethCAN</strain>
    </source>
</reference>
<dbReference type="NCBIfam" id="TIGR00312">
    <property type="entry name" value="cbiD"/>
    <property type="match status" value="1"/>
</dbReference>
<dbReference type="GO" id="GO:0032259">
    <property type="term" value="P:methylation"/>
    <property type="evidence" value="ECO:0007669"/>
    <property type="project" value="UniProtKB-KW"/>
</dbReference>